<comment type="caution">
    <text evidence="1">The sequence shown here is derived from an EMBL/GenBank/DDBJ whole genome shotgun (WGS) entry which is preliminary data.</text>
</comment>
<evidence type="ECO:0000313" key="2">
    <source>
        <dbReference type="Proteomes" id="UP001162131"/>
    </source>
</evidence>
<dbReference type="EMBL" id="CAJZBQ010000010">
    <property type="protein sequence ID" value="CAG9313132.1"/>
    <property type="molecule type" value="Genomic_DNA"/>
</dbReference>
<keyword evidence="2" id="KW-1185">Reference proteome</keyword>
<protein>
    <submittedName>
        <fullName evidence="1">Uncharacterized protein</fullName>
    </submittedName>
</protein>
<name>A0AAU9IIW6_9CILI</name>
<gene>
    <name evidence="1" type="ORF">BSTOLATCC_MIC8408</name>
</gene>
<evidence type="ECO:0000313" key="1">
    <source>
        <dbReference type="EMBL" id="CAG9313132.1"/>
    </source>
</evidence>
<proteinExistence type="predicted"/>
<dbReference type="Proteomes" id="UP001162131">
    <property type="component" value="Unassembled WGS sequence"/>
</dbReference>
<sequence length="211" mass="24257">MRSKSTSLSQIAMHGNEKPVSKTININQMHLNSYQSVGVIGIDDMRNFKNFEVRYFPKIMSQNSTPTWPYIMPRPNLLQNNADNLPIQLAVSKSEQAVSLFKSSKKNRKISLPNIKSKGSLFKEMFNEENKAIERSLYFSRKPRFVDFKPYGLEDFKKISQKNCKMLGGLGPVNVGRDDWIKSTKKMKIVRDYSKSVRDLNINGDIDNINN</sequence>
<reference evidence="1" key="1">
    <citation type="submission" date="2021-09" db="EMBL/GenBank/DDBJ databases">
        <authorList>
            <consortium name="AG Swart"/>
            <person name="Singh M."/>
            <person name="Singh A."/>
            <person name="Seah K."/>
            <person name="Emmerich C."/>
        </authorList>
    </citation>
    <scope>NUCLEOTIDE SEQUENCE</scope>
    <source>
        <strain evidence="1">ATCC30299</strain>
    </source>
</reference>
<organism evidence="1 2">
    <name type="scientific">Blepharisma stoltei</name>
    <dbReference type="NCBI Taxonomy" id="1481888"/>
    <lineage>
        <taxon>Eukaryota</taxon>
        <taxon>Sar</taxon>
        <taxon>Alveolata</taxon>
        <taxon>Ciliophora</taxon>
        <taxon>Postciliodesmatophora</taxon>
        <taxon>Heterotrichea</taxon>
        <taxon>Heterotrichida</taxon>
        <taxon>Blepharismidae</taxon>
        <taxon>Blepharisma</taxon>
    </lineage>
</organism>
<dbReference type="AlphaFoldDB" id="A0AAU9IIW6"/>
<accession>A0AAU9IIW6</accession>